<evidence type="ECO:0008006" key="4">
    <source>
        <dbReference type="Google" id="ProtNLM"/>
    </source>
</evidence>
<dbReference type="AlphaFoldDB" id="A0A2S1QVQ8"/>
<feature type="signal peptide" evidence="1">
    <location>
        <begin position="1"/>
        <end position="21"/>
    </location>
</feature>
<evidence type="ECO:0000313" key="2">
    <source>
        <dbReference type="EMBL" id="AWH84502.1"/>
    </source>
</evidence>
<proteinExistence type="predicted"/>
<evidence type="ECO:0000313" key="3">
    <source>
        <dbReference type="Proteomes" id="UP000244929"/>
    </source>
</evidence>
<dbReference type="Proteomes" id="UP000244929">
    <property type="component" value="Chromosome"/>
</dbReference>
<evidence type="ECO:0000256" key="1">
    <source>
        <dbReference type="SAM" id="SignalP"/>
    </source>
</evidence>
<dbReference type="OrthoDB" id="1492679at2"/>
<dbReference type="KEGG" id="falb:HYN59_04940"/>
<keyword evidence="3" id="KW-1185">Reference proteome</keyword>
<dbReference type="EMBL" id="CP029186">
    <property type="protein sequence ID" value="AWH84502.1"/>
    <property type="molecule type" value="Genomic_DNA"/>
</dbReference>
<organism evidence="2 3">
    <name type="scientific">Flavobacterium album</name>
    <dbReference type="NCBI Taxonomy" id="2175091"/>
    <lineage>
        <taxon>Bacteria</taxon>
        <taxon>Pseudomonadati</taxon>
        <taxon>Bacteroidota</taxon>
        <taxon>Flavobacteriia</taxon>
        <taxon>Flavobacteriales</taxon>
        <taxon>Flavobacteriaceae</taxon>
        <taxon>Flavobacterium</taxon>
    </lineage>
</organism>
<reference evidence="2 3" key="1">
    <citation type="submission" date="2018-04" db="EMBL/GenBank/DDBJ databases">
        <title>Genome sequencing of Flavobacterium sp. HYN0059.</title>
        <authorList>
            <person name="Yi H."/>
            <person name="Baek C."/>
        </authorList>
    </citation>
    <scope>NUCLEOTIDE SEQUENCE [LARGE SCALE GENOMIC DNA]</scope>
    <source>
        <strain evidence="2 3">HYN0059</strain>
    </source>
</reference>
<name>A0A2S1QVQ8_9FLAO</name>
<sequence>MKLKYFSISFLLSLSVFTTSAQNIYSALHHDNPYDIKKDVPVSQVTTKTVFYNQSGTEVKKEVFSFNDKFKVTTEIRYDGTGKMTDRLTWMYDATGSKSIARKYERWMNALGYISETAYYEYDANGFQVKVIDKDQNGKVTSTTTIINDEKGYPIEVTVVTKNAVDYGKETAQYDIENNIVTITSFGPYGNILSTHSEKIDFSKYDDDEVVNENGDPVRSDGYEFTYVYDKNLNWIKQTRYRIVNGKQVKNAEFTRDIKYSKK</sequence>
<accession>A0A2S1QVQ8</accession>
<gene>
    <name evidence="2" type="ORF">HYN59_04940</name>
</gene>
<dbReference type="RefSeq" id="WP_108777208.1">
    <property type="nucleotide sequence ID" value="NZ_CP029186.1"/>
</dbReference>
<dbReference type="Gene3D" id="2.180.10.10">
    <property type="entry name" value="RHS repeat-associated core"/>
    <property type="match status" value="1"/>
</dbReference>
<protein>
    <recommendedName>
        <fullName evidence="4">Type IV secretion protein Rhs</fullName>
    </recommendedName>
</protein>
<keyword evidence="1" id="KW-0732">Signal</keyword>
<feature type="chain" id="PRO_5015757537" description="Type IV secretion protein Rhs" evidence="1">
    <location>
        <begin position="22"/>
        <end position="263"/>
    </location>
</feature>